<dbReference type="GO" id="GO:0016787">
    <property type="term" value="F:hydrolase activity"/>
    <property type="evidence" value="ECO:0007669"/>
    <property type="project" value="UniProtKB-KW"/>
</dbReference>
<proteinExistence type="inferred from homology"/>
<accession>A0A224YQ00</accession>
<organism evidence="2">
    <name type="scientific">Rhipicephalus zambeziensis</name>
    <dbReference type="NCBI Taxonomy" id="60191"/>
    <lineage>
        <taxon>Eukaryota</taxon>
        <taxon>Metazoa</taxon>
        <taxon>Ecdysozoa</taxon>
        <taxon>Arthropoda</taxon>
        <taxon>Chelicerata</taxon>
        <taxon>Arachnida</taxon>
        <taxon>Acari</taxon>
        <taxon>Parasitiformes</taxon>
        <taxon>Ixodida</taxon>
        <taxon>Ixodoidea</taxon>
        <taxon>Ixodidae</taxon>
        <taxon>Rhipicephalinae</taxon>
        <taxon>Rhipicephalus</taxon>
        <taxon>Rhipicephalus</taxon>
    </lineage>
</organism>
<comment type="similarity">
    <text evidence="1">Belongs to the NDRG family.</text>
</comment>
<evidence type="ECO:0000256" key="1">
    <source>
        <dbReference type="ARBA" id="ARBA00005598"/>
    </source>
</evidence>
<keyword evidence="2" id="KW-0378">Hydrolase</keyword>
<dbReference type="Pfam" id="PF03096">
    <property type="entry name" value="Ndr"/>
    <property type="match status" value="1"/>
</dbReference>
<name>A0A224YQ00_9ACAR</name>
<evidence type="ECO:0000313" key="2">
    <source>
        <dbReference type="EMBL" id="MAA19667.1"/>
    </source>
</evidence>
<protein>
    <submittedName>
        <fullName evidence="2">Protein containing Ndr and Abhydrolase domain</fullName>
    </submittedName>
</protein>
<dbReference type="SUPFAM" id="SSF53474">
    <property type="entry name" value="alpha/beta-Hydrolases"/>
    <property type="match status" value="1"/>
</dbReference>
<dbReference type="Gene3D" id="3.40.50.1820">
    <property type="entry name" value="alpha/beta hydrolase"/>
    <property type="match status" value="1"/>
</dbReference>
<reference evidence="2" key="1">
    <citation type="journal article" date="2017" name="Parasit. Vectors">
        <title>Sialotranscriptomics of Rhipicephalus zambeziensis reveals intricate expression profiles of secretory proteins and suggests tight temporal transcriptional regulation during blood-feeding.</title>
        <authorList>
            <person name="de Castro M.H."/>
            <person name="de Klerk D."/>
            <person name="Pienaar R."/>
            <person name="Rees D.J.G."/>
            <person name="Mans B.J."/>
        </authorList>
    </citation>
    <scope>NUCLEOTIDE SEQUENCE</scope>
    <source>
        <tissue evidence="2">Salivary glands</tissue>
    </source>
</reference>
<dbReference type="AlphaFoldDB" id="A0A224YQ00"/>
<dbReference type="InterPro" id="IPR029058">
    <property type="entry name" value="AB_hydrolase_fold"/>
</dbReference>
<dbReference type="PANTHER" id="PTHR11034">
    <property type="entry name" value="N-MYC DOWNSTREAM REGULATED"/>
    <property type="match status" value="1"/>
</dbReference>
<dbReference type="InterPro" id="IPR004142">
    <property type="entry name" value="NDRG"/>
</dbReference>
<sequence length="365" mass="40833">MSDSANAASPAPEETTQDIQEHEDSMMKMQVMTKNCGKLTVHVQGDMDNLEKKAVFLTVHDIGNNHSSFQDFVDHPCMAEIKQRSVFIHVDVPGQEDNATELPTEFNFPTIQMMGEDLISVLDHLKINLVVGFGEGAGANILVRFALAHPSRVLGLILMHLVSTGVGMMEYFKDKIMNWKLQNVGMNPSAEQYLVLHKFGAQLEMVDNKERLISDYTEKLKKQINPRNLKRYVESYMNRKDISGLIEANLKSMDVLLVTGSKAAHAQAVQNMYARMDKQKTSLLKVDAVGDVLQESPEKLAQSLLLFVKGLGFLTSITLPGVERQRTFSGGDHKMLGAVGRRHTLSMEDYDIPRTRRTSLTAVQK</sequence>
<dbReference type="EMBL" id="GFPF01008521">
    <property type="protein sequence ID" value="MAA19667.1"/>
    <property type="molecule type" value="Transcribed_RNA"/>
</dbReference>